<gene>
    <name evidence="1" type="ORF">BDN72DRAFT_505012</name>
</gene>
<reference evidence="1 2" key="1">
    <citation type="journal article" date="2019" name="Nat. Ecol. Evol.">
        <title>Megaphylogeny resolves global patterns of mushroom evolution.</title>
        <authorList>
            <person name="Varga T."/>
            <person name="Krizsan K."/>
            <person name="Foldi C."/>
            <person name="Dima B."/>
            <person name="Sanchez-Garcia M."/>
            <person name="Sanchez-Ramirez S."/>
            <person name="Szollosi G.J."/>
            <person name="Szarkandi J.G."/>
            <person name="Papp V."/>
            <person name="Albert L."/>
            <person name="Andreopoulos W."/>
            <person name="Angelini C."/>
            <person name="Antonin V."/>
            <person name="Barry K.W."/>
            <person name="Bougher N.L."/>
            <person name="Buchanan P."/>
            <person name="Buyck B."/>
            <person name="Bense V."/>
            <person name="Catcheside P."/>
            <person name="Chovatia M."/>
            <person name="Cooper J."/>
            <person name="Damon W."/>
            <person name="Desjardin D."/>
            <person name="Finy P."/>
            <person name="Geml J."/>
            <person name="Haridas S."/>
            <person name="Hughes K."/>
            <person name="Justo A."/>
            <person name="Karasinski D."/>
            <person name="Kautmanova I."/>
            <person name="Kiss B."/>
            <person name="Kocsube S."/>
            <person name="Kotiranta H."/>
            <person name="LaButti K.M."/>
            <person name="Lechner B.E."/>
            <person name="Liimatainen K."/>
            <person name="Lipzen A."/>
            <person name="Lukacs Z."/>
            <person name="Mihaltcheva S."/>
            <person name="Morgado L.N."/>
            <person name="Niskanen T."/>
            <person name="Noordeloos M.E."/>
            <person name="Ohm R.A."/>
            <person name="Ortiz-Santana B."/>
            <person name="Ovrebo C."/>
            <person name="Racz N."/>
            <person name="Riley R."/>
            <person name="Savchenko A."/>
            <person name="Shiryaev A."/>
            <person name="Soop K."/>
            <person name="Spirin V."/>
            <person name="Szebenyi C."/>
            <person name="Tomsovsky M."/>
            <person name="Tulloss R.E."/>
            <person name="Uehling J."/>
            <person name="Grigoriev I.V."/>
            <person name="Vagvolgyi C."/>
            <person name="Papp T."/>
            <person name="Martin F.M."/>
            <person name="Miettinen O."/>
            <person name="Hibbett D.S."/>
            <person name="Nagy L.G."/>
        </authorList>
    </citation>
    <scope>NUCLEOTIDE SEQUENCE [LARGE SCALE GENOMIC DNA]</scope>
    <source>
        <strain evidence="1 2">NL-1719</strain>
    </source>
</reference>
<accession>A0ACD3AZN5</accession>
<name>A0ACD3AZN5_9AGAR</name>
<evidence type="ECO:0000313" key="2">
    <source>
        <dbReference type="Proteomes" id="UP000308600"/>
    </source>
</evidence>
<dbReference type="Proteomes" id="UP000308600">
    <property type="component" value="Unassembled WGS sequence"/>
</dbReference>
<proteinExistence type="predicted"/>
<dbReference type="EMBL" id="ML208307">
    <property type="protein sequence ID" value="TFK70827.1"/>
    <property type="molecule type" value="Genomic_DNA"/>
</dbReference>
<sequence>MSLVVTALAASSSIAQHRISLCCVPLLTYFPYAIRRTLNHVSVFESHKQYIYTPSTSTFANHTKSRVESFVSFHIIIRRLSTPPPARLPLSAFQLNLSLFHHTVGQGIRS</sequence>
<protein>
    <submittedName>
        <fullName evidence="1">Uncharacterized protein</fullName>
    </submittedName>
</protein>
<evidence type="ECO:0000313" key="1">
    <source>
        <dbReference type="EMBL" id="TFK70827.1"/>
    </source>
</evidence>
<keyword evidence="2" id="KW-1185">Reference proteome</keyword>
<organism evidence="1 2">
    <name type="scientific">Pluteus cervinus</name>
    <dbReference type="NCBI Taxonomy" id="181527"/>
    <lineage>
        <taxon>Eukaryota</taxon>
        <taxon>Fungi</taxon>
        <taxon>Dikarya</taxon>
        <taxon>Basidiomycota</taxon>
        <taxon>Agaricomycotina</taxon>
        <taxon>Agaricomycetes</taxon>
        <taxon>Agaricomycetidae</taxon>
        <taxon>Agaricales</taxon>
        <taxon>Pluteineae</taxon>
        <taxon>Pluteaceae</taxon>
        <taxon>Pluteus</taxon>
    </lineage>
</organism>